<sequence>METETEKELAIVPSLSTPHSDSDQKQRLFQCSTCKRAFTRGDHLTRHVRSHTRQKPYVCPTCTKCFSRADLLKRHAAGHESDRQCSNKRRKPATVRVNRVIQACEACAQNHLRCEDVKPCSRCWKKGIACRVPASTGSDEIDAMRAAEDLLELSMNVDDSAVSNIVVGQPGLTGPDVRAGVVHDSTTTPSTINGLDGSNHNSLQQPTQNDQSMPELTLGTSLSSPDPCLSGIRTPRGVMDFSFDWNVELNDLDLGFLDQYNTQIPFNAETPSTDITLSPEQHRSSQTPHHGVAVRAEAFRRSVWRYLPQSSLHFGAAEESNLALPEAERGNSHSHPEHRINSHRRAIQEYLSQVTRDKILAFVLGTCNAANVPRIVSAFPSVELLDSLLQYFLTSRSHGAKHWLHFPTFSPSRVRPALLAVIIAAGAVLTPDTPLRKLGFALQEASRLSLANTFEEDNSVIRDLQMLQCMELQLEIGMWSGISRKMEISESFLQPLVTMLRRGGRFRHSTYPQFFPGKDDEGEALENKWRQWVHEESYLRLVYRVFEHDRQSSMALLKLPLISYSEMQLPLPASEDLWRATSAETWKALCLSEFDGMVKRPSLTDCINDLEYLNQHEVASIAFLFMIWGMVWESSIHANNSLIMSSRHQELTRLLEDFRVTSHVFAQGSNCNIEIVLELMLMHLHVSLEDMQLFAGLEGQEEARRVFPDLKDWVTAPQARQALWHAGQVLRSVRKLSKGLVRDFNAIAVYHAGLVFWVYGFLKNSVIGSSTASTSEFSQFVCLEDTDTIDVRRFITLDRGTPVFQGSNAQQPFVQISDTSSTMDALVHILKGSHDIADGADGSCPPLVENLVQLMEGLRTAAKQ</sequence>
<dbReference type="InterPro" id="IPR013087">
    <property type="entry name" value="Znf_C2H2_type"/>
</dbReference>
<evidence type="ECO:0000256" key="4">
    <source>
        <dbReference type="ARBA" id="ARBA00023015"/>
    </source>
</evidence>
<dbReference type="GO" id="GO:0006351">
    <property type="term" value="P:DNA-templated transcription"/>
    <property type="evidence" value="ECO:0007669"/>
    <property type="project" value="InterPro"/>
</dbReference>
<dbReference type="EMBL" id="ML994616">
    <property type="protein sequence ID" value="KAF2192018.1"/>
    <property type="molecule type" value="Genomic_DNA"/>
</dbReference>
<keyword evidence="6" id="KW-0539">Nucleus</keyword>
<dbReference type="CDD" id="cd12148">
    <property type="entry name" value="fungal_TF_MHR"/>
    <property type="match status" value="1"/>
</dbReference>
<dbReference type="Proteomes" id="UP000800200">
    <property type="component" value="Unassembled WGS sequence"/>
</dbReference>
<dbReference type="InterPro" id="IPR001138">
    <property type="entry name" value="Zn2Cys6_DnaBD"/>
</dbReference>
<keyword evidence="5" id="KW-0804">Transcription</keyword>
<dbReference type="AlphaFoldDB" id="A0A6A6EMM7"/>
<dbReference type="SUPFAM" id="SSF57701">
    <property type="entry name" value="Zn2/Cys6 DNA-binding domain"/>
    <property type="match status" value="1"/>
</dbReference>
<feature type="domain" description="C2H2-type" evidence="10">
    <location>
        <begin position="57"/>
        <end position="84"/>
    </location>
</feature>
<keyword evidence="2 7" id="KW-0863">Zinc-finger</keyword>
<evidence type="ECO:0000256" key="8">
    <source>
        <dbReference type="SAM" id="MobiDB-lite"/>
    </source>
</evidence>
<feature type="region of interest" description="Disordered" evidence="8">
    <location>
        <begin position="185"/>
        <end position="229"/>
    </location>
</feature>
<dbReference type="GO" id="GO:0000981">
    <property type="term" value="F:DNA-binding transcription factor activity, RNA polymerase II-specific"/>
    <property type="evidence" value="ECO:0007669"/>
    <property type="project" value="InterPro"/>
</dbReference>
<feature type="compositionally biased region" description="Polar residues" evidence="8">
    <location>
        <begin position="185"/>
        <end position="224"/>
    </location>
</feature>
<dbReference type="PROSITE" id="PS00463">
    <property type="entry name" value="ZN2_CY6_FUNGAL_1"/>
    <property type="match status" value="1"/>
</dbReference>
<evidence type="ECO:0000256" key="7">
    <source>
        <dbReference type="PROSITE-ProRule" id="PRU00042"/>
    </source>
</evidence>
<keyword evidence="4" id="KW-0805">Transcription regulation</keyword>
<dbReference type="PROSITE" id="PS50157">
    <property type="entry name" value="ZINC_FINGER_C2H2_2"/>
    <property type="match status" value="2"/>
</dbReference>
<evidence type="ECO:0000256" key="1">
    <source>
        <dbReference type="ARBA" id="ARBA00022723"/>
    </source>
</evidence>
<evidence type="ECO:0000256" key="2">
    <source>
        <dbReference type="ARBA" id="ARBA00022771"/>
    </source>
</evidence>
<evidence type="ECO:0000256" key="6">
    <source>
        <dbReference type="ARBA" id="ARBA00023242"/>
    </source>
</evidence>
<feature type="domain" description="Zn(2)-C6 fungal-type" evidence="9">
    <location>
        <begin position="103"/>
        <end position="132"/>
    </location>
</feature>
<evidence type="ECO:0000313" key="11">
    <source>
        <dbReference type="EMBL" id="KAF2192018.1"/>
    </source>
</evidence>
<keyword evidence="1" id="KW-0479">Metal-binding</keyword>
<evidence type="ECO:0000256" key="5">
    <source>
        <dbReference type="ARBA" id="ARBA00023163"/>
    </source>
</evidence>
<dbReference type="InterPro" id="IPR007219">
    <property type="entry name" value="XnlR_reg_dom"/>
</dbReference>
<dbReference type="PROSITE" id="PS50048">
    <property type="entry name" value="ZN2_CY6_FUNGAL_2"/>
    <property type="match status" value="1"/>
</dbReference>
<organism evidence="11 12">
    <name type="scientific">Zopfia rhizophila CBS 207.26</name>
    <dbReference type="NCBI Taxonomy" id="1314779"/>
    <lineage>
        <taxon>Eukaryota</taxon>
        <taxon>Fungi</taxon>
        <taxon>Dikarya</taxon>
        <taxon>Ascomycota</taxon>
        <taxon>Pezizomycotina</taxon>
        <taxon>Dothideomycetes</taxon>
        <taxon>Dothideomycetes incertae sedis</taxon>
        <taxon>Zopfiaceae</taxon>
        <taxon>Zopfia</taxon>
    </lineage>
</organism>
<dbReference type="InterPro" id="IPR036864">
    <property type="entry name" value="Zn2-C6_fun-type_DNA-bd_sf"/>
</dbReference>
<dbReference type="Gene3D" id="4.10.240.10">
    <property type="entry name" value="Zn(2)-C6 fungal-type DNA-binding domain"/>
    <property type="match status" value="1"/>
</dbReference>
<dbReference type="GO" id="GO:0008270">
    <property type="term" value="F:zinc ion binding"/>
    <property type="evidence" value="ECO:0007669"/>
    <property type="project" value="UniProtKB-KW"/>
</dbReference>
<dbReference type="InterPro" id="IPR036236">
    <property type="entry name" value="Znf_C2H2_sf"/>
</dbReference>
<accession>A0A6A6EMM7</accession>
<name>A0A6A6EMM7_9PEZI</name>
<dbReference type="SMART" id="SM00355">
    <property type="entry name" value="ZnF_C2H2"/>
    <property type="match status" value="2"/>
</dbReference>
<dbReference type="Pfam" id="PF00096">
    <property type="entry name" value="zf-C2H2"/>
    <property type="match status" value="2"/>
</dbReference>
<evidence type="ECO:0000313" key="12">
    <source>
        <dbReference type="Proteomes" id="UP000800200"/>
    </source>
</evidence>
<keyword evidence="3" id="KW-0862">Zinc</keyword>
<dbReference type="CDD" id="cd00067">
    <property type="entry name" value="GAL4"/>
    <property type="match status" value="1"/>
</dbReference>
<dbReference type="Pfam" id="PF00172">
    <property type="entry name" value="Zn_clus"/>
    <property type="match status" value="1"/>
</dbReference>
<dbReference type="PANTHER" id="PTHR47660">
    <property type="entry name" value="TRANSCRIPTION FACTOR WITH C2H2 AND ZN(2)-CYS(6) DNA BINDING DOMAIN (EUROFUNG)-RELATED-RELATED"/>
    <property type="match status" value="1"/>
</dbReference>
<proteinExistence type="predicted"/>
<protein>
    <recommendedName>
        <fullName evidence="13">C6 transcription factor RegA</fullName>
    </recommendedName>
</protein>
<reference evidence="11" key="1">
    <citation type="journal article" date="2020" name="Stud. Mycol.">
        <title>101 Dothideomycetes genomes: a test case for predicting lifestyles and emergence of pathogens.</title>
        <authorList>
            <person name="Haridas S."/>
            <person name="Albert R."/>
            <person name="Binder M."/>
            <person name="Bloem J."/>
            <person name="Labutti K."/>
            <person name="Salamov A."/>
            <person name="Andreopoulos B."/>
            <person name="Baker S."/>
            <person name="Barry K."/>
            <person name="Bills G."/>
            <person name="Bluhm B."/>
            <person name="Cannon C."/>
            <person name="Castanera R."/>
            <person name="Culley D."/>
            <person name="Daum C."/>
            <person name="Ezra D."/>
            <person name="Gonzalez J."/>
            <person name="Henrissat B."/>
            <person name="Kuo A."/>
            <person name="Liang C."/>
            <person name="Lipzen A."/>
            <person name="Lutzoni F."/>
            <person name="Magnuson J."/>
            <person name="Mondo S."/>
            <person name="Nolan M."/>
            <person name="Ohm R."/>
            <person name="Pangilinan J."/>
            <person name="Park H.-J."/>
            <person name="Ramirez L."/>
            <person name="Alfaro M."/>
            <person name="Sun H."/>
            <person name="Tritt A."/>
            <person name="Yoshinaga Y."/>
            <person name="Zwiers L.-H."/>
            <person name="Turgeon B."/>
            <person name="Goodwin S."/>
            <person name="Spatafora J."/>
            <person name="Crous P."/>
            <person name="Grigoriev I."/>
        </authorList>
    </citation>
    <scope>NUCLEOTIDE SEQUENCE</scope>
    <source>
        <strain evidence="11">CBS 207.26</strain>
    </source>
</reference>
<feature type="domain" description="C2H2-type" evidence="10">
    <location>
        <begin position="29"/>
        <end position="56"/>
    </location>
</feature>
<feature type="region of interest" description="Disordered" evidence="8">
    <location>
        <begin position="1"/>
        <end position="23"/>
    </location>
</feature>
<dbReference type="SMART" id="SM00066">
    <property type="entry name" value="GAL4"/>
    <property type="match status" value="1"/>
</dbReference>
<dbReference type="PROSITE" id="PS00028">
    <property type="entry name" value="ZINC_FINGER_C2H2_1"/>
    <property type="match status" value="2"/>
</dbReference>
<evidence type="ECO:0000259" key="9">
    <source>
        <dbReference type="PROSITE" id="PS50048"/>
    </source>
</evidence>
<gene>
    <name evidence="11" type="ORF">K469DRAFT_732066</name>
</gene>
<dbReference type="PANTHER" id="PTHR47660:SF2">
    <property type="entry name" value="TRANSCRIPTION FACTOR WITH C2H2 AND ZN(2)-CYS(6) DNA BINDING DOMAIN (EUROFUNG)"/>
    <property type="match status" value="1"/>
</dbReference>
<evidence type="ECO:0008006" key="13">
    <source>
        <dbReference type="Google" id="ProtNLM"/>
    </source>
</evidence>
<dbReference type="OrthoDB" id="40579at2759"/>
<dbReference type="FunFam" id="3.30.160.60:FF:002343">
    <property type="entry name" value="Zinc finger protein 33A"/>
    <property type="match status" value="1"/>
</dbReference>
<evidence type="ECO:0000259" key="10">
    <source>
        <dbReference type="PROSITE" id="PS50157"/>
    </source>
</evidence>
<dbReference type="Pfam" id="PF04082">
    <property type="entry name" value="Fungal_trans"/>
    <property type="match status" value="1"/>
</dbReference>
<dbReference type="GO" id="GO:0003677">
    <property type="term" value="F:DNA binding"/>
    <property type="evidence" value="ECO:0007669"/>
    <property type="project" value="InterPro"/>
</dbReference>
<evidence type="ECO:0000256" key="3">
    <source>
        <dbReference type="ARBA" id="ARBA00022833"/>
    </source>
</evidence>
<dbReference type="Gene3D" id="3.30.160.60">
    <property type="entry name" value="Classic Zinc Finger"/>
    <property type="match status" value="2"/>
</dbReference>
<keyword evidence="12" id="KW-1185">Reference proteome</keyword>
<dbReference type="SUPFAM" id="SSF57667">
    <property type="entry name" value="beta-beta-alpha zinc fingers"/>
    <property type="match status" value="1"/>
</dbReference>